<dbReference type="PANTHER" id="PTHR11092:SF0">
    <property type="entry name" value="EPIMERASE FAMILY PROTEIN SDR39U1"/>
    <property type="match status" value="1"/>
</dbReference>
<reference evidence="4 5" key="1">
    <citation type="submission" date="2020-08" db="EMBL/GenBank/DDBJ databases">
        <title>A Genomic Blueprint of the Chicken Gut Microbiome.</title>
        <authorList>
            <person name="Gilroy R."/>
            <person name="Ravi A."/>
            <person name="Getino M."/>
            <person name="Pursley I."/>
            <person name="Horton D.L."/>
            <person name="Alikhan N.-F."/>
            <person name="Baker D."/>
            <person name="Gharbi K."/>
            <person name="Hall N."/>
            <person name="Watson M."/>
            <person name="Adriaenssens E.M."/>
            <person name="Foster-Nyarko E."/>
            <person name="Jarju S."/>
            <person name="Secka A."/>
            <person name="Antonio M."/>
            <person name="Oren A."/>
            <person name="Chaudhuri R."/>
            <person name="La Ragione R.M."/>
            <person name="Hildebrand F."/>
            <person name="Pallen M.J."/>
        </authorList>
    </citation>
    <scope>NUCLEOTIDE SEQUENCE [LARGE SCALE GENOMIC DNA]</scope>
    <source>
        <strain evidence="4 5">Sa1CUA4</strain>
    </source>
</reference>
<dbReference type="PANTHER" id="PTHR11092">
    <property type="entry name" value="SUGAR NUCLEOTIDE EPIMERASE RELATED"/>
    <property type="match status" value="1"/>
</dbReference>
<evidence type="ECO:0000256" key="1">
    <source>
        <dbReference type="SAM" id="MobiDB-lite"/>
    </source>
</evidence>
<evidence type="ECO:0000313" key="5">
    <source>
        <dbReference type="Proteomes" id="UP000602532"/>
    </source>
</evidence>
<organism evidence="4 5">
    <name type="scientific">Microbacterium gallinarum</name>
    <dbReference type="NCBI Taxonomy" id="2762209"/>
    <lineage>
        <taxon>Bacteria</taxon>
        <taxon>Bacillati</taxon>
        <taxon>Actinomycetota</taxon>
        <taxon>Actinomycetes</taxon>
        <taxon>Micrococcales</taxon>
        <taxon>Microbacteriaceae</taxon>
        <taxon>Microbacterium</taxon>
    </lineage>
</organism>
<dbReference type="Pfam" id="PF08338">
    <property type="entry name" value="DUF1731"/>
    <property type="match status" value="1"/>
</dbReference>
<name>A0ABR8X7N4_9MICO</name>
<comment type="caution">
    <text evidence="4">The sequence shown here is derived from an EMBL/GenBank/DDBJ whole genome shotgun (WGS) entry which is preliminary data.</text>
</comment>
<feature type="compositionally biased region" description="Basic and acidic residues" evidence="1">
    <location>
        <begin position="16"/>
        <end position="35"/>
    </location>
</feature>
<evidence type="ECO:0000259" key="2">
    <source>
        <dbReference type="Pfam" id="PF01370"/>
    </source>
</evidence>
<accession>A0ABR8X7N4</accession>
<dbReference type="InterPro" id="IPR001509">
    <property type="entry name" value="Epimerase_deHydtase"/>
</dbReference>
<feature type="compositionally biased region" description="Basic and acidic residues" evidence="1">
    <location>
        <begin position="74"/>
        <end position="90"/>
    </location>
</feature>
<feature type="domain" description="NAD-dependent epimerase/dehydratase" evidence="2">
    <location>
        <begin position="173"/>
        <end position="289"/>
    </location>
</feature>
<protein>
    <submittedName>
        <fullName evidence="4">DUF1731 domain-containing protein</fullName>
    </submittedName>
</protein>
<feature type="region of interest" description="Disordered" evidence="1">
    <location>
        <begin position="115"/>
        <end position="147"/>
    </location>
</feature>
<proteinExistence type="predicted"/>
<dbReference type="InterPro" id="IPR013549">
    <property type="entry name" value="DUF1731"/>
</dbReference>
<dbReference type="Pfam" id="PF01370">
    <property type="entry name" value="Epimerase"/>
    <property type="match status" value="1"/>
</dbReference>
<evidence type="ECO:0000313" key="4">
    <source>
        <dbReference type="EMBL" id="MBD8024801.1"/>
    </source>
</evidence>
<gene>
    <name evidence="4" type="ORF">H9622_14535</name>
</gene>
<dbReference type="InterPro" id="IPR036291">
    <property type="entry name" value="NAD(P)-bd_dom_sf"/>
</dbReference>
<dbReference type="EMBL" id="JACSPM010000006">
    <property type="protein sequence ID" value="MBD8024801.1"/>
    <property type="molecule type" value="Genomic_DNA"/>
</dbReference>
<sequence length="506" mass="54626">MTSGRTAVVGVTRCQTGRDDRSIRDPHRFRTESRGAHRARGTAAHRRGVPPHVGTPRLPHRGARLGDGAAAHRQGRDRGGVRRGRADAGRRASLTPARARADRLDRRRLLHRRVPRERASVANPPRCPADAHRPGAVRPPAPSARPRGLGAVEHVAGASSGKDGRAVTRPVAVIAGASGFVGGALRTALAGDGYDIRLVGRSGPDGRWSDPASLQRAVDGADLLINLAGKSVNCRYTDGNRDEILRSRVETTRLLREAVTDAAAPPALWLNASTATIYRYAMDRPQTEAEGELGSGFSVDVARTWEDEFFAGDLPATRRASLRMAIVLGDGPATRLLVRLARLGLGGPQYDGRWFPHRRYRGIGPRPTGDGRAPSHRSHGRQRFSWIHIDDVVGSVRFIRDNPDIAGPVNLAAPDPIDNATLMETLRRLVGAPVGLPAWRFMLEPAMWVLRTEPELVLKSRWVLPGVLEDAGYRFAHAEAGLALADVVGSLSPTRDSAEDAAARLG</sequence>
<keyword evidence="5" id="KW-1185">Reference proteome</keyword>
<dbReference type="Gene3D" id="3.40.50.720">
    <property type="entry name" value="NAD(P)-binding Rossmann-like Domain"/>
    <property type="match status" value="1"/>
</dbReference>
<dbReference type="SUPFAM" id="SSF51735">
    <property type="entry name" value="NAD(P)-binding Rossmann-fold domains"/>
    <property type="match status" value="1"/>
</dbReference>
<feature type="domain" description="DUF1731" evidence="3">
    <location>
        <begin position="452"/>
        <end position="487"/>
    </location>
</feature>
<feature type="region of interest" description="Disordered" evidence="1">
    <location>
        <begin position="1"/>
        <end position="101"/>
    </location>
</feature>
<evidence type="ECO:0000259" key="3">
    <source>
        <dbReference type="Pfam" id="PF08338"/>
    </source>
</evidence>
<dbReference type="Proteomes" id="UP000602532">
    <property type="component" value="Unassembled WGS sequence"/>
</dbReference>
<feature type="compositionally biased region" description="Basic residues" evidence="1">
    <location>
        <begin position="36"/>
        <end position="49"/>
    </location>
</feature>